<feature type="non-terminal residue" evidence="2">
    <location>
        <position position="1"/>
    </location>
</feature>
<accession>A0A6J4H574</accession>
<feature type="compositionally biased region" description="Basic residues" evidence="1">
    <location>
        <begin position="1"/>
        <end position="15"/>
    </location>
</feature>
<reference evidence="2" key="1">
    <citation type="submission" date="2020-02" db="EMBL/GenBank/DDBJ databases">
        <authorList>
            <person name="Meier V. D."/>
        </authorList>
    </citation>
    <scope>NUCLEOTIDE SEQUENCE</scope>
    <source>
        <strain evidence="2">AVDCRST_MAG50</strain>
    </source>
</reference>
<feature type="region of interest" description="Disordered" evidence="1">
    <location>
        <begin position="1"/>
        <end position="48"/>
    </location>
</feature>
<proteinExistence type="predicted"/>
<organism evidence="2">
    <name type="scientific">uncultured Acidimicrobiales bacterium</name>
    <dbReference type="NCBI Taxonomy" id="310071"/>
    <lineage>
        <taxon>Bacteria</taxon>
        <taxon>Bacillati</taxon>
        <taxon>Actinomycetota</taxon>
        <taxon>Acidimicrobiia</taxon>
        <taxon>Acidimicrobiales</taxon>
        <taxon>environmental samples</taxon>
    </lineage>
</organism>
<evidence type="ECO:0000256" key="1">
    <source>
        <dbReference type="SAM" id="MobiDB-lite"/>
    </source>
</evidence>
<feature type="compositionally biased region" description="Basic residues" evidence="1">
    <location>
        <begin position="23"/>
        <end position="32"/>
    </location>
</feature>
<evidence type="ECO:0000313" key="2">
    <source>
        <dbReference type="EMBL" id="CAA9215310.1"/>
    </source>
</evidence>
<feature type="compositionally biased region" description="Basic and acidic residues" evidence="1">
    <location>
        <begin position="33"/>
        <end position="48"/>
    </location>
</feature>
<name>A0A6J4H574_9ACTN</name>
<protein>
    <submittedName>
        <fullName evidence="2">Uncharacterized protein</fullName>
    </submittedName>
</protein>
<dbReference type="AlphaFoldDB" id="A0A6J4H574"/>
<dbReference type="EMBL" id="CADCTF010000014">
    <property type="protein sequence ID" value="CAA9215310.1"/>
    <property type="molecule type" value="Genomic_DNA"/>
</dbReference>
<sequence>GIHRVDHRYRTGHLRHHEDRPWRSHPRHRPHRAGPDHRPRRLFDPERV</sequence>
<feature type="non-terminal residue" evidence="2">
    <location>
        <position position="48"/>
    </location>
</feature>
<gene>
    <name evidence="2" type="ORF">AVDCRST_MAG50-174</name>
</gene>